<dbReference type="EC" id="4.2.3.-" evidence="4"/>
<gene>
    <name evidence="5" type="ORF">CSOJ01_13981</name>
</gene>
<keyword evidence="4" id="KW-0479">Metal-binding</keyword>
<evidence type="ECO:0000256" key="4">
    <source>
        <dbReference type="RuleBase" id="RU366034"/>
    </source>
</evidence>
<evidence type="ECO:0000256" key="3">
    <source>
        <dbReference type="ARBA" id="ARBA00022842"/>
    </source>
</evidence>
<dbReference type="SFLD" id="SFLDS00005">
    <property type="entry name" value="Isoprenoid_Synthase_Type_I"/>
    <property type="match status" value="1"/>
</dbReference>
<name>A0A8H6IQZ9_9PEZI</name>
<sequence>MQKMVNACDFSYFCSIAAPDAPEDRLRTVCDWGNWVFPFDDMFDSGPLRSDPDASGKVLDSLLANMLGNRSYVGVKMPVVQAHDDIFRRLSEVSHESTGVQRRFAKSMEFYAEGVAMQVEAFTSQRLPSLREILQTRRRSVGVEPLYHLVEYAHSLRVPDEVFEDPVIQALERIGADFVILSNDILSYRKEESEGCHSNMVAACRMTGKSAQEAFDMVGALLEESYIEWDDAMSRVPRWGGDTDREAERYIKCIQDVVQANISWSLQSKRYFGADGPKVRRTRMIDVLVDPPYLSDPGEAEF</sequence>
<dbReference type="GO" id="GO:0008299">
    <property type="term" value="P:isoprenoid biosynthetic process"/>
    <property type="evidence" value="ECO:0007669"/>
    <property type="project" value="UniProtKB-ARBA"/>
</dbReference>
<dbReference type="PANTHER" id="PTHR35201:SF4">
    <property type="entry name" value="BETA-PINACENE SYNTHASE-RELATED"/>
    <property type="match status" value="1"/>
</dbReference>
<organism evidence="5 6">
    <name type="scientific">Colletotrichum sojae</name>
    <dbReference type="NCBI Taxonomy" id="2175907"/>
    <lineage>
        <taxon>Eukaryota</taxon>
        <taxon>Fungi</taxon>
        <taxon>Dikarya</taxon>
        <taxon>Ascomycota</taxon>
        <taxon>Pezizomycotina</taxon>
        <taxon>Sordariomycetes</taxon>
        <taxon>Hypocreomycetidae</taxon>
        <taxon>Glomerellales</taxon>
        <taxon>Glomerellaceae</taxon>
        <taxon>Colletotrichum</taxon>
        <taxon>Colletotrichum orchidearum species complex</taxon>
    </lineage>
</organism>
<evidence type="ECO:0000313" key="5">
    <source>
        <dbReference type="EMBL" id="KAF6793344.1"/>
    </source>
</evidence>
<dbReference type="EMBL" id="WIGN01000437">
    <property type="protein sequence ID" value="KAF6793344.1"/>
    <property type="molecule type" value="Genomic_DNA"/>
</dbReference>
<keyword evidence="3 4" id="KW-0460">Magnesium</keyword>
<dbReference type="InterPro" id="IPR008949">
    <property type="entry name" value="Isoprenoid_synthase_dom_sf"/>
</dbReference>
<dbReference type="Gene3D" id="1.10.600.10">
    <property type="entry name" value="Farnesyl Diphosphate Synthase"/>
    <property type="match status" value="1"/>
</dbReference>
<evidence type="ECO:0000256" key="2">
    <source>
        <dbReference type="ARBA" id="ARBA00006333"/>
    </source>
</evidence>
<dbReference type="InterPro" id="IPR034686">
    <property type="entry name" value="Terpene_cyclase-like_2"/>
</dbReference>
<comment type="similarity">
    <text evidence="2 4">Belongs to the terpene synthase family.</text>
</comment>
<proteinExistence type="inferred from homology"/>
<dbReference type="SUPFAM" id="SSF48576">
    <property type="entry name" value="Terpenoid synthases"/>
    <property type="match status" value="1"/>
</dbReference>
<keyword evidence="6" id="KW-1185">Reference proteome</keyword>
<dbReference type="PANTHER" id="PTHR35201">
    <property type="entry name" value="TERPENE SYNTHASE"/>
    <property type="match status" value="1"/>
</dbReference>
<dbReference type="Pfam" id="PF19086">
    <property type="entry name" value="Terpene_syn_C_2"/>
    <property type="match status" value="1"/>
</dbReference>
<comment type="caution">
    <text evidence="5">The sequence shown here is derived from an EMBL/GenBank/DDBJ whole genome shotgun (WGS) entry which is preliminary data.</text>
</comment>
<dbReference type="SFLD" id="SFLDG01020">
    <property type="entry name" value="Terpene_Cyclase_Like_2"/>
    <property type="match status" value="1"/>
</dbReference>
<evidence type="ECO:0000256" key="1">
    <source>
        <dbReference type="ARBA" id="ARBA00001946"/>
    </source>
</evidence>
<comment type="cofactor">
    <cofactor evidence="1 4">
        <name>Mg(2+)</name>
        <dbReference type="ChEBI" id="CHEBI:18420"/>
    </cofactor>
</comment>
<dbReference type="AlphaFoldDB" id="A0A8H6IQZ9"/>
<evidence type="ECO:0000313" key="6">
    <source>
        <dbReference type="Proteomes" id="UP000652219"/>
    </source>
</evidence>
<keyword evidence="4" id="KW-0456">Lyase</keyword>
<dbReference type="GO" id="GO:0010333">
    <property type="term" value="F:terpene synthase activity"/>
    <property type="evidence" value="ECO:0007669"/>
    <property type="project" value="InterPro"/>
</dbReference>
<dbReference type="Proteomes" id="UP000652219">
    <property type="component" value="Unassembled WGS sequence"/>
</dbReference>
<dbReference type="GO" id="GO:0046872">
    <property type="term" value="F:metal ion binding"/>
    <property type="evidence" value="ECO:0007669"/>
    <property type="project" value="UniProtKB-KW"/>
</dbReference>
<accession>A0A8H6IQZ9</accession>
<reference evidence="5 6" key="1">
    <citation type="journal article" date="2020" name="Phytopathology">
        <title>Genome Sequence Resources of Colletotrichum truncatum, C. plurivorum, C. musicola, and C. sojae: Four Species Pathogenic to Soybean (Glycine max).</title>
        <authorList>
            <person name="Rogerio F."/>
            <person name="Boufleur T.R."/>
            <person name="Ciampi-Guillardi M."/>
            <person name="Sukno S.A."/>
            <person name="Thon M.R."/>
            <person name="Massola Junior N.S."/>
            <person name="Baroncelli R."/>
        </authorList>
    </citation>
    <scope>NUCLEOTIDE SEQUENCE [LARGE SCALE GENOMIC DNA]</scope>
    <source>
        <strain evidence="5 6">LFN0009</strain>
    </source>
</reference>
<protein>
    <recommendedName>
        <fullName evidence="4">Terpene synthase</fullName>
        <ecNumber evidence="4">4.2.3.-</ecNumber>
    </recommendedName>
</protein>